<dbReference type="RefSeq" id="XP_067172027.1">
    <property type="nucleotide sequence ID" value="XM_067315926.1"/>
</dbReference>
<feature type="compositionally biased region" description="Basic and acidic residues" evidence="1">
    <location>
        <begin position="98"/>
        <end position="108"/>
    </location>
</feature>
<reference evidence="3" key="1">
    <citation type="submission" date="2025-08" db="UniProtKB">
        <authorList>
            <consortium name="RefSeq"/>
        </authorList>
    </citation>
    <scope>IDENTIFICATION</scope>
    <source>
        <tissue evidence="3">Blood</tissue>
    </source>
</reference>
<evidence type="ECO:0000256" key="1">
    <source>
        <dbReference type="SAM" id="MobiDB-lite"/>
    </source>
</evidence>
<sequence>MFEQLSVKLEKLELRDGKAVRALCNTVLETLTAMSRSVREALQRARENSEGGASSAPSPAASQKAEVSPEPAGPSSEANAEVHPEEAQRGAVAAPLADLRDLGGKEGRPPPSAPPPPLPSNSPLHPPLPLPMPPQRPPLPSFNETTRSRQTPSEYPPLLSSSESSGDNTPGTRNKVPPSPEETVRVLQELSERLKKVELQAQEKEGGVPPCLMNPLARLPRESRWSGFIKDAIKEDRGPIGHMVVHCQGSANHFQDSELVPGIQELCLCSPSIRHS</sequence>
<keyword evidence="2" id="KW-1185">Reference proteome</keyword>
<evidence type="ECO:0000313" key="2">
    <source>
        <dbReference type="Proteomes" id="UP001652627"/>
    </source>
</evidence>
<name>A0ABM4G4A4_9AVES</name>
<proteinExistence type="predicted"/>
<organism evidence="2 3">
    <name type="scientific">Apteryx mantelli</name>
    <name type="common">North Island brown kiwi</name>
    <dbReference type="NCBI Taxonomy" id="2696672"/>
    <lineage>
        <taxon>Eukaryota</taxon>
        <taxon>Metazoa</taxon>
        <taxon>Chordata</taxon>
        <taxon>Craniata</taxon>
        <taxon>Vertebrata</taxon>
        <taxon>Euteleostomi</taxon>
        <taxon>Archelosauria</taxon>
        <taxon>Archosauria</taxon>
        <taxon>Dinosauria</taxon>
        <taxon>Saurischia</taxon>
        <taxon>Theropoda</taxon>
        <taxon>Coelurosauria</taxon>
        <taxon>Aves</taxon>
        <taxon>Palaeognathae</taxon>
        <taxon>Apterygiformes</taxon>
        <taxon>Apterygidae</taxon>
        <taxon>Apteryx</taxon>
    </lineage>
</organism>
<dbReference type="GeneID" id="136995350"/>
<feature type="region of interest" description="Disordered" evidence="1">
    <location>
        <begin position="39"/>
        <end position="184"/>
    </location>
</feature>
<feature type="compositionally biased region" description="Basic and acidic residues" evidence="1">
    <location>
        <begin position="39"/>
        <end position="49"/>
    </location>
</feature>
<feature type="compositionally biased region" description="Low complexity" evidence="1">
    <location>
        <begin position="53"/>
        <end position="62"/>
    </location>
</feature>
<feature type="compositionally biased region" description="Low complexity" evidence="1">
    <location>
        <begin position="152"/>
        <end position="165"/>
    </location>
</feature>
<dbReference type="Proteomes" id="UP001652627">
    <property type="component" value="Chromosome Z"/>
</dbReference>
<evidence type="ECO:0000313" key="3">
    <source>
        <dbReference type="RefSeq" id="XP_067172027.1"/>
    </source>
</evidence>
<accession>A0ABM4G4A4</accession>
<feature type="compositionally biased region" description="Pro residues" evidence="1">
    <location>
        <begin position="109"/>
        <end position="140"/>
    </location>
</feature>
<protein>
    <submittedName>
        <fullName evidence="3">Fibrous sheath CABYR-binding protein-like</fullName>
    </submittedName>
</protein>
<gene>
    <name evidence="3" type="primary">LOC136995350</name>
</gene>
<feature type="compositionally biased region" description="Polar residues" evidence="1">
    <location>
        <begin position="142"/>
        <end position="151"/>
    </location>
</feature>